<dbReference type="Pfam" id="PF00536">
    <property type="entry name" value="SAM_1"/>
    <property type="match status" value="1"/>
</dbReference>
<reference evidence="3 4" key="1">
    <citation type="journal article" date="2012" name="BMC Genomics">
        <title>Comparative genomic analysis of human infective Trypanosoma cruzi lineages with the bat-restricted subspecies T. cruzi marinkellei.</title>
        <authorList>
            <person name="Franzen O."/>
            <person name="Talavera-Lopez C."/>
            <person name="Ochaya S."/>
            <person name="Butler C.E."/>
            <person name="Messenger L.A."/>
            <person name="Lewis M.D."/>
            <person name="Llewellyn M.S."/>
            <person name="Marinkelle C.J."/>
            <person name="Tyler K.M."/>
            <person name="Miles M.A."/>
            <person name="Andersson B."/>
        </authorList>
    </citation>
    <scope>NUCLEOTIDE SEQUENCE [LARGE SCALE GENOMIC DNA]</scope>
    <source>
        <strain evidence="3 4">B7</strain>
    </source>
</reference>
<dbReference type="OrthoDB" id="240623at2759"/>
<protein>
    <recommendedName>
        <fullName evidence="2">PH domain-containing protein</fullName>
    </recommendedName>
</protein>
<dbReference type="EMBL" id="AHKC01010546">
    <property type="protein sequence ID" value="EKF31904.1"/>
    <property type="molecule type" value="Genomic_DNA"/>
</dbReference>
<dbReference type="InterPro" id="IPR013761">
    <property type="entry name" value="SAM/pointed_sf"/>
</dbReference>
<feature type="region of interest" description="Disordered" evidence="1">
    <location>
        <begin position="443"/>
        <end position="478"/>
    </location>
</feature>
<proteinExistence type="predicted"/>
<dbReference type="Gene3D" id="2.30.29.30">
    <property type="entry name" value="Pleckstrin-homology domain (PH domain)/Phosphotyrosine-binding domain (PTB)"/>
    <property type="match status" value="1"/>
</dbReference>
<dbReference type="Proteomes" id="UP000007350">
    <property type="component" value="Unassembled WGS sequence"/>
</dbReference>
<dbReference type="Pfam" id="PF00169">
    <property type="entry name" value="PH"/>
    <property type="match status" value="1"/>
</dbReference>
<name>K2N1Q0_TRYCR</name>
<feature type="non-terminal residue" evidence="3">
    <location>
        <position position="1"/>
    </location>
</feature>
<evidence type="ECO:0000256" key="1">
    <source>
        <dbReference type="SAM" id="MobiDB-lite"/>
    </source>
</evidence>
<dbReference type="SMART" id="SM00233">
    <property type="entry name" value="PH"/>
    <property type="match status" value="1"/>
</dbReference>
<accession>K2N1Q0</accession>
<dbReference type="SUPFAM" id="SSF47769">
    <property type="entry name" value="SAM/Pointed domain"/>
    <property type="match status" value="1"/>
</dbReference>
<gene>
    <name evidence="3" type="ORF">MOQ_004258</name>
</gene>
<dbReference type="InterPro" id="IPR011993">
    <property type="entry name" value="PH-like_dom_sf"/>
</dbReference>
<evidence type="ECO:0000313" key="4">
    <source>
        <dbReference type="Proteomes" id="UP000007350"/>
    </source>
</evidence>
<evidence type="ECO:0000259" key="2">
    <source>
        <dbReference type="SMART" id="SM00233"/>
    </source>
</evidence>
<dbReference type="InterPro" id="IPR001660">
    <property type="entry name" value="SAM"/>
</dbReference>
<dbReference type="Gene3D" id="1.10.150.50">
    <property type="entry name" value="Transcription Factor, Ets-1"/>
    <property type="match status" value="1"/>
</dbReference>
<sequence length="478" mass="52150">RSSDLIIRSYTIWCERQTASFTKAFKKRFVTFDPESRKISYAESDQKPPKGIIIVTKMVRCCQVMEVKTSDLFTLMVDGSHEDGREDQWTLRMPNRQVFEEWTEAIGNVCAAAGLMQPLNFGLPSVDPRTNLPFAQVPLEYLFKFAVLEKAVIHFFGTVTLVTSTTGKENHPALHNLVVGDKAIYIFTPNATILYCSLISHIRRIYHGPEATFFAVHVKSPAPDIVVKDFSGGAQVAFILSRLFHVMTGKGLSVMPINVPTAEVLVESQQLRLNGDEGYKLHVVSPTTKLRLRQVIDANKDGRSLSGSGNMNANGGDQKQGVDKALAVEPAVAAFTDPLTALLQKIGLPDYAPKLLSQHVDVDVLQCMDVSDLMTFGVSNKSHCQMILDAALGSDTANPANVSDNALNAFAPNAAYPSGKPVGGVTLSDDEDDDVDLSVPPQRTVALDEDSDEELLPSRPPALNVSKPPAIVIDDDDL</sequence>
<feature type="domain" description="PH" evidence="2">
    <location>
        <begin position="5"/>
        <end position="113"/>
    </location>
</feature>
<keyword evidence="4" id="KW-1185">Reference proteome</keyword>
<comment type="caution">
    <text evidence="3">The sequence shown here is derived from an EMBL/GenBank/DDBJ whole genome shotgun (WGS) entry which is preliminary data.</text>
</comment>
<evidence type="ECO:0000313" key="3">
    <source>
        <dbReference type="EMBL" id="EKF31904.1"/>
    </source>
</evidence>
<dbReference type="SUPFAM" id="SSF50729">
    <property type="entry name" value="PH domain-like"/>
    <property type="match status" value="1"/>
</dbReference>
<organism evidence="3 4">
    <name type="scientific">Trypanosoma cruzi marinkellei</name>
    <dbReference type="NCBI Taxonomy" id="85056"/>
    <lineage>
        <taxon>Eukaryota</taxon>
        <taxon>Discoba</taxon>
        <taxon>Euglenozoa</taxon>
        <taxon>Kinetoplastea</taxon>
        <taxon>Metakinetoplastina</taxon>
        <taxon>Trypanosomatida</taxon>
        <taxon>Trypanosomatidae</taxon>
        <taxon>Trypanosoma</taxon>
        <taxon>Schizotrypanum</taxon>
    </lineage>
</organism>
<dbReference type="AlphaFoldDB" id="K2N1Q0"/>
<dbReference type="InterPro" id="IPR001849">
    <property type="entry name" value="PH_domain"/>
</dbReference>
<dbReference type="CDD" id="cd00821">
    <property type="entry name" value="PH"/>
    <property type="match status" value="1"/>
</dbReference>